<feature type="transmembrane region" description="Helical" evidence="2">
    <location>
        <begin position="20"/>
        <end position="37"/>
    </location>
</feature>
<evidence type="ECO:0000256" key="1">
    <source>
        <dbReference type="SAM" id="MobiDB-lite"/>
    </source>
</evidence>
<evidence type="ECO:0008006" key="5">
    <source>
        <dbReference type="Google" id="ProtNLM"/>
    </source>
</evidence>
<dbReference type="RefSeq" id="WP_035071795.1">
    <property type="nucleotide sequence ID" value="NZ_JMIH01000014.1"/>
</dbReference>
<keyword evidence="2" id="KW-1133">Transmembrane helix</keyword>
<dbReference type="AlphaFoldDB" id="A0A074L5S7"/>
<comment type="caution">
    <text evidence="3">The sequence shown here is derived from an EMBL/GenBank/DDBJ whole genome shotgun (WGS) entry which is preliminary data.</text>
</comment>
<evidence type="ECO:0000313" key="3">
    <source>
        <dbReference type="EMBL" id="KEO75168.1"/>
    </source>
</evidence>
<evidence type="ECO:0000313" key="4">
    <source>
        <dbReference type="Proteomes" id="UP000027821"/>
    </source>
</evidence>
<sequence>MNHIRSAISQITWQLRLNALIKAMLLAVTICLLLLLFGSAFWIIAGVAAVGFIGSSVLFGAFTNRQTQAVQILHKSSSDLEFSLGLLNKSRLSVAEQLQLERISQSPPIATPLILHHKIYPYVIGLCITISVYLIVTFLPNANHTTPPQRTVEGKITAETATEGRVPQFVGAEIDIQPPSYTGIKATQSNDMNISAMIGSRLTWTVTFEHTDNLRVSLVHSNGQEINFQSDDIYFTLTDKLVSSGIYAIKAFLGDEEIYRSPFYKLEALLDSPPVIEPQQEDLYTYHFLKDNKKIQLEAMVSDDFLVTEAYIVATVARGSGENVKFRETKLPFDQKNFKSKTLRKEIDLNRIEMKPGDELYYYWAARDNRQPDSNFSRSETYFIKYQDTTKLSEGELTAMAIQVMPEYFRSQRQIIIDTERLIKEKAKQTPKTFNETSNEIGFDQKLLRMRYGQYLGEEFESSAGGSNMSTEEGGDLLESFMHLHDHEGEHEPGGHDHHHEHDHEHDHKSTTPNEDDGLSALLEQYLHNHDDAEANTFYEASTRSLLKMALEQMWKSELHLRLFEPEKALPFQNKALEYLKTVQQKSRAYVRKTGFDPPPIREAEKRLTGEFKDMATQEMRNVSYSSAQFQQLVAKVLGITEKGKASPSEQETVNQLGSIWTERIKYSGLQDWATLLDLQKLATGEAISSETQTKLKTKLLPLIQTQQKLGSTYAAHQELETNFWKKIR</sequence>
<accession>A0A074L5S7</accession>
<name>A0A074L5S7_9BACT</name>
<organism evidence="3 4">
    <name type="scientific">Anditalea andensis</name>
    <dbReference type="NCBI Taxonomy" id="1048983"/>
    <lineage>
        <taxon>Bacteria</taxon>
        <taxon>Pseudomonadati</taxon>
        <taxon>Bacteroidota</taxon>
        <taxon>Cytophagia</taxon>
        <taxon>Cytophagales</taxon>
        <taxon>Cytophagaceae</taxon>
        <taxon>Anditalea</taxon>
    </lineage>
</organism>
<feature type="transmembrane region" description="Helical" evidence="2">
    <location>
        <begin position="119"/>
        <end position="139"/>
    </location>
</feature>
<dbReference type="Proteomes" id="UP000027821">
    <property type="component" value="Unassembled WGS sequence"/>
</dbReference>
<reference evidence="3 4" key="1">
    <citation type="submission" date="2014-04" db="EMBL/GenBank/DDBJ databases">
        <title>Characterization and application of a salt tolerant electro-active bacterium.</title>
        <authorList>
            <person name="Yang L."/>
            <person name="Wei S."/>
            <person name="Tay Q.X.M."/>
        </authorList>
    </citation>
    <scope>NUCLEOTIDE SEQUENCE [LARGE SCALE GENOMIC DNA]</scope>
    <source>
        <strain evidence="3 4">LY1</strain>
    </source>
</reference>
<keyword evidence="2" id="KW-0812">Transmembrane</keyword>
<feature type="compositionally biased region" description="Basic and acidic residues" evidence="1">
    <location>
        <begin position="487"/>
        <end position="510"/>
    </location>
</feature>
<feature type="region of interest" description="Disordered" evidence="1">
    <location>
        <begin position="487"/>
        <end position="517"/>
    </location>
</feature>
<dbReference type="eggNOG" id="COG0803">
    <property type="taxonomic scope" value="Bacteria"/>
</dbReference>
<keyword evidence="4" id="KW-1185">Reference proteome</keyword>
<dbReference type="OrthoDB" id="780137at2"/>
<protein>
    <recommendedName>
        <fullName evidence="5">Tryptophan-rich sensory protein</fullName>
    </recommendedName>
</protein>
<gene>
    <name evidence="3" type="ORF">EL17_05730</name>
</gene>
<keyword evidence="2" id="KW-0472">Membrane</keyword>
<evidence type="ECO:0000256" key="2">
    <source>
        <dbReference type="SAM" id="Phobius"/>
    </source>
</evidence>
<feature type="transmembrane region" description="Helical" evidence="2">
    <location>
        <begin position="43"/>
        <end position="62"/>
    </location>
</feature>
<dbReference type="EMBL" id="JMIH01000014">
    <property type="protein sequence ID" value="KEO75168.1"/>
    <property type="molecule type" value="Genomic_DNA"/>
</dbReference>
<dbReference type="STRING" id="1048983.EL17_05730"/>
<proteinExistence type="predicted"/>